<dbReference type="InterPro" id="IPR001352">
    <property type="entry name" value="RNase_HII/HIII"/>
</dbReference>
<evidence type="ECO:0000256" key="16">
    <source>
        <dbReference type="RuleBase" id="RU003515"/>
    </source>
</evidence>
<keyword evidence="11 14" id="KW-0255">Endonuclease</keyword>
<evidence type="ECO:0000256" key="13">
    <source>
        <dbReference type="ARBA" id="ARBA00023211"/>
    </source>
</evidence>
<comment type="function">
    <text evidence="3 14 16">Endonuclease that specifically degrades the RNA of RNA-DNA hybrids.</text>
</comment>
<dbReference type="Gene3D" id="3.30.420.10">
    <property type="entry name" value="Ribonuclease H-like superfamily/Ribonuclease H"/>
    <property type="match status" value="1"/>
</dbReference>
<feature type="binding site" evidence="14 15">
    <location>
        <position position="65"/>
    </location>
    <ligand>
        <name>a divalent metal cation</name>
        <dbReference type="ChEBI" id="CHEBI:60240"/>
    </ligand>
</feature>
<dbReference type="Proteomes" id="UP001332192">
    <property type="component" value="Chromosome"/>
</dbReference>
<dbReference type="SUPFAM" id="SSF53098">
    <property type="entry name" value="Ribonuclease H-like"/>
    <property type="match status" value="1"/>
</dbReference>
<evidence type="ECO:0000256" key="7">
    <source>
        <dbReference type="ARBA" id="ARBA00019179"/>
    </source>
</evidence>
<protein>
    <recommendedName>
        <fullName evidence="7 14">Ribonuclease HII</fullName>
        <shortName evidence="14">RNase HII</shortName>
        <ecNumber evidence="6 14">3.1.26.4</ecNumber>
    </recommendedName>
</protein>
<dbReference type="EMBL" id="CP141615">
    <property type="protein sequence ID" value="WRP18432.1"/>
    <property type="molecule type" value="Genomic_DNA"/>
</dbReference>
<keyword evidence="19" id="KW-1185">Reference proteome</keyword>
<comment type="cofactor">
    <cofactor evidence="2">
        <name>Mg(2+)</name>
        <dbReference type="ChEBI" id="CHEBI:18420"/>
    </cofactor>
</comment>
<dbReference type="InterPro" id="IPR022898">
    <property type="entry name" value="RNase_HII"/>
</dbReference>
<organism evidence="18 19">
    <name type="scientific">Carboxydichorda subterranea</name>
    <dbReference type="NCBI Taxonomy" id="3109565"/>
    <lineage>
        <taxon>Bacteria</taxon>
        <taxon>Bacillati</taxon>
        <taxon>Bacillota</taxon>
        <taxon>Limnochordia</taxon>
        <taxon>Limnochordales</taxon>
        <taxon>Geochordaceae</taxon>
        <taxon>Carboxydichorda</taxon>
    </lineage>
</organism>
<evidence type="ECO:0000256" key="15">
    <source>
        <dbReference type="PROSITE-ProRule" id="PRU01319"/>
    </source>
</evidence>
<dbReference type="PANTHER" id="PTHR10954">
    <property type="entry name" value="RIBONUCLEASE H2 SUBUNIT A"/>
    <property type="match status" value="1"/>
</dbReference>
<dbReference type="InterPro" id="IPR012337">
    <property type="entry name" value="RNaseH-like_sf"/>
</dbReference>
<dbReference type="InterPro" id="IPR036397">
    <property type="entry name" value="RNaseH_sf"/>
</dbReference>
<keyword evidence="10 14" id="KW-0479">Metal-binding</keyword>
<dbReference type="GO" id="GO:0004523">
    <property type="term" value="F:RNA-DNA hybrid ribonuclease activity"/>
    <property type="evidence" value="ECO:0007669"/>
    <property type="project" value="UniProtKB-EC"/>
</dbReference>
<name>A0ABZ1C029_9FIRM</name>
<evidence type="ECO:0000256" key="3">
    <source>
        <dbReference type="ARBA" id="ARBA00004065"/>
    </source>
</evidence>
<keyword evidence="9 14" id="KW-0540">Nuclease</keyword>
<dbReference type="HAMAP" id="MF_00052_B">
    <property type="entry name" value="RNase_HII_B"/>
    <property type="match status" value="1"/>
</dbReference>
<feature type="binding site" evidence="14 15">
    <location>
        <position position="157"/>
    </location>
    <ligand>
        <name>a divalent metal cation</name>
        <dbReference type="ChEBI" id="CHEBI:60240"/>
    </ligand>
</feature>
<dbReference type="RefSeq" id="WP_324717705.1">
    <property type="nucleotide sequence ID" value="NZ_CP141615.1"/>
</dbReference>
<evidence type="ECO:0000256" key="2">
    <source>
        <dbReference type="ARBA" id="ARBA00001946"/>
    </source>
</evidence>
<evidence type="ECO:0000313" key="18">
    <source>
        <dbReference type="EMBL" id="WRP18432.1"/>
    </source>
</evidence>
<evidence type="ECO:0000256" key="6">
    <source>
        <dbReference type="ARBA" id="ARBA00012180"/>
    </source>
</evidence>
<reference evidence="18 19" key="1">
    <citation type="journal article" date="2024" name="Front. Microbiol.">
        <title>Novel thermophilic genera Geochorda gen. nov. and Carboxydochorda gen. nov. from the deep terrestrial subsurface reveal the ecophysiological diversity in the class Limnochordia.</title>
        <authorList>
            <person name="Karnachuk O.V."/>
            <person name="Lukina A.P."/>
            <person name="Avakyan M.R."/>
            <person name="Kadnikov V.V."/>
            <person name="Begmatov S."/>
            <person name="Beletsky A.V."/>
            <person name="Vlasova K.G."/>
            <person name="Novikov A.A."/>
            <person name="Shcherbakova V.A."/>
            <person name="Mardanov A.V."/>
            <person name="Ravin N.V."/>
        </authorList>
    </citation>
    <scope>NUCLEOTIDE SEQUENCE [LARGE SCALE GENOMIC DNA]</scope>
    <source>
        <strain evidence="18 19">L945</strain>
    </source>
</reference>
<evidence type="ECO:0000256" key="10">
    <source>
        <dbReference type="ARBA" id="ARBA00022723"/>
    </source>
</evidence>
<keyword evidence="13 14" id="KW-0464">Manganese</keyword>
<evidence type="ECO:0000256" key="9">
    <source>
        <dbReference type="ARBA" id="ARBA00022722"/>
    </source>
</evidence>
<comment type="catalytic activity">
    <reaction evidence="1 14 15 16">
        <text>Endonucleolytic cleavage to 5'-phosphomonoester.</text>
        <dbReference type="EC" id="3.1.26.4"/>
    </reaction>
</comment>
<accession>A0ABZ1C029</accession>
<evidence type="ECO:0000256" key="12">
    <source>
        <dbReference type="ARBA" id="ARBA00022801"/>
    </source>
</evidence>
<dbReference type="Pfam" id="PF01351">
    <property type="entry name" value="RNase_HII"/>
    <property type="match status" value="1"/>
</dbReference>
<evidence type="ECO:0000256" key="1">
    <source>
        <dbReference type="ARBA" id="ARBA00000077"/>
    </source>
</evidence>
<evidence type="ECO:0000256" key="8">
    <source>
        <dbReference type="ARBA" id="ARBA00022490"/>
    </source>
</evidence>
<dbReference type="InterPro" id="IPR024567">
    <property type="entry name" value="RNase_HII/HIII_dom"/>
</dbReference>
<proteinExistence type="inferred from homology"/>
<feature type="binding site" evidence="14 15">
    <location>
        <position position="66"/>
    </location>
    <ligand>
        <name>a divalent metal cation</name>
        <dbReference type="ChEBI" id="CHEBI:60240"/>
    </ligand>
</feature>
<dbReference type="PROSITE" id="PS51975">
    <property type="entry name" value="RNASE_H_2"/>
    <property type="match status" value="1"/>
</dbReference>
<dbReference type="CDD" id="cd07182">
    <property type="entry name" value="RNase_HII_bacteria_HII_like"/>
    <property type="match status" value="1"/>
</dbReference>
<evidence type="ECO:0000259" key="17">
    <source>
        <dbReference type="PROSITE" id="PS51975"/>
    </source>
</evidence>
<comment type="subcellular location">
    <subcellularLocation>
        <location evidence="4 14">Cytoplasm</location>
    </subcellularLocation>
</comment>
<gene>
    <name evidence="14" type="primary">rnhB</name>
    <name evidence="18" type="ORF">U7230_05350</name>
</gene>
<evidence type="ECO:0000256" key="11">
    <source>
        <dbReference type="ARBA" id="ARBA00022759"/>
    </source>
</evidence>
<evidence type="ECO:0000313" key="19">
    <source>
        <dbReference type="Proteomes" id="UP001332192"/>
    </source>
</evidence>
<keyword evidence="12 14" id="KW-0378">Hydrolase</keyword>
<comment type="similarity">
    <text evidence="5 14 16">Belongs to the RNase HII family.</text>
</comment>
<keyword evidence="8 14" id="KW-0963">Cytoplasm</keyword>
<evidence type="ECO:0000256" key="4">
    <source>
        <dbReference type="ARBA" id="ARBA00004496"/>
    </source>
</evidence>
<feature type="domain" description="RNase H type-2" evidence="17">
    <location>
        <begin position="59"/>
        <end position="249"/>
    </location>
</feature>
<sequence>MEESDVARARRLAASKQMILLDRTGVRAVLGHCAPPAAAPACQGRRAEGCAPLLVPAGERWAGVDEVGRGPLAGPVVACACLLPPGWCPEGLRDSKALSPRARRELARVILERADDVRVAVASHFLVDRLNVLRASLAAMGAAADALEGDVGRVVVDGALPLPLTRQWPQQAMPRADARVACVAAASVVAKVLRDTLMEALAPAYPGYGWERNKGYGTPQHLEALAALGPSPLHRRSFRPVWEAGSKPA</sequence>
<dbReference type="PANTHER" id="PTHR10954:SF18">
    <property type="entry name" value="RIBONUCLEASE HII"/>
    <property type="match status" value="1"/>
</dbReference>
<evidence type="ECO:0000256" key="5">
    <source>
        <dbReference type="ARBA" id="ARBA00007383"/>
    </source>
</evidence>
<comment type="cofactor">
    <cofactor evidence="14 15">
        <name>Mn(2+)</name>
        <dbReference type="ChEBI" id="CHEBI:29035"/>
    </cofactor>
    <cofactor evidence="14 15">
        <name>Mg(2+)</name>
        <dbReference type="ChEBI" id="CHEBI:18420"/>
    </cofactor>
    <text evidence="14 15">Manganese or magnesium. Binds 1 divalent metal ion per monomer in the absence of substrate. May bind a second metal ion after substrate binding.</text>
</comment>
<dbReference type="EC" id="3.1.26.4" evidence="6 14"/>
<evidence type="ECO:0000256" key="14">
    <source>
        <dbReference type="HAMAP-Rule" id="MF_00052"/>
    </source>
</evidence>
<dbReference type="NCBIfam" id="NF000595">
    <property type="entry name" value="PRK00015.1-3"/>
    <property type="match status" value="1"/>
</dbReference>